<dbReference type="InterPro" id="IPR002575">
    <property type="entry name" value="Aminoglycoside_PTrfase"/>
</dbReference>
<dbReference type="EMBL" id="BNDZ01000003">
    <property type="protein sequence ID" value="GHI44511.1"/>
    <property type="molecule type" value="Genomic_DNA"/>
</dbReference>
<dbReference type="InterPro" id="IPR051678">
    <property type="entry name" value="AGP_Transferase"/>
</dbReference>
<feature type="domain" description="Aminoglycoside phosphotransferase" evidence="2">
    <location>
        <begin position="77"/>
        <end position="303"/>
    </location>
</feature>
<dbReference type="InterPro" id="IPR011009">
    <property type="entry name" value="Kinase-like_dom_sf"/>
</dbReference>
<comment type="caution">
    <text evidence="3">The sequence shown here is derived from an EMBL/GenBank/DDBJ whole genome shotgun (WGS) entry which is preliminary data.</text>
</comment>
<evidence type="ECO:0000256" key="1">
    <source>
        <dbReference type="SAM" id="MobiDB-lite"/>
    </source>
</evidence>
<sequence length="337" mass="36483">MKVRAGVRPPLPHPQGPGHPEIACDDRQSLVPSPTMTETPEVLPFPDRKPVDAVVAGRLIAAQFPHWSPLEIRPVDAQGWDNCTFRLGDEMLVRLPTAREYALAVEKEHRWLPVLAPAVPLDVPVPLARGVPGPGFPHHWSVYRWIEGEPADRAAIEDETAFALRLAGFLVSLQRIDTAGGPGPGLHNWFRGGLLTTYDGWTRAALETLDGLILTGAAEELWERTSQAPWDGEPAWFHGDMAAGNLLVKDGTLTAVIDFGTCGVGDPACDLSIAWTLLTGKGRAAFRDRLGVDEATWRRGQGWALWKALVVCAGAVRDGDGLPADASLVLEEILAAH</sequence>
<dbReference type="Gene3D" id="3.90.1200.10">
    <property type="match status" value="1"/>
</dbReference>
<accession>A0AA37FAF4</accession>
<organism evidence="3 4">
    <name type="scientific">Streptomyces albidoflavus</name>
    <dbReference type="NCBI Taxonomy" id="1886"/>
    <lineage>
        <taxon>Bacteria</taxon>
        <taxon>Bacillati</taxon>
        <taxon>Actinomycetota</taxon>
        <taxon>Actinomycetes</taxon>
        <taxon>Kitasatosporales</taxon>
        <taxon>Streptomycetaceae</taxon>
        <taxon>Streptomyces</taxon>
        <taxon>Streptomyces albidoflavus group</taxon>
    </lineage>
</organism>
<dbReference type="Pfam" id="PF01636">
    <property type="entry name" value="APH"/>
    <property type="match status" value="1"/>
</dbReference>
<dbReference type="CDD" id="cd05155">
    <property type="entry name" value="APH_ChoK_like_1"/>
    <property type="match status" value="1"/>
</dbReference>
<dbReference type="SUPFAM" id="SSF56112">
    <property type="entry name" value="Protein kinase-like (PK-like)"/>
    <property type="match status" value="1"/>
</dbReference>
<evidence type="ECO:0000313" key="3">
    <source>
        <dbReference type="EMBL" id="GHI44511.1"/>
    </source>
</evidence>
<proteinExistence type="predicted"/>
<dbReference type="Proteomes" id="UP001051844">
    <property type="component" value="Unassembled WGS sequence"/>
</dbReference>
<protein>
    <submittedName>
        <fullName evidence="3">Aminoglycoside phosphotransferase</fullName>
    </submittedName>
</protein>
<evidence type="ECO:0000259" key="2">
    <source>
        <dbReference type="Pfam" id="PF01636"/>
    </source>
</evidence>
<gene>
    <name evidence="3" type="ORF">ScoT_06850</name>
</gene>
<feature type="region of interest" description="Disordered" evidence="1">
    <location>
        <begin position="1"/>
        <end position="20"/>
    </location>
</feature>
<evidence type="ECO:0000313" key="4">
    <source>
        <dbReference type="Proteomes" id="UP001051844"/>
    </source>
</evidence>
<dbReference type="AlphaFoldDB" id="A0AA37FAF4"/>
<name>A0AA37FAF4_9ACTN</name>
<reference evidence="3" key="1">
    <citation type="submission" date="2022-09" db="EMBL/GenBank/DDBJ databases">
        <title>Whole genome shotgun sequence of Streptomyces albidoflavus NBRC 12854.</title>
        <authorList>
            <person name="Komaki H."/>
            <person name="Tamura T."/>
        </authorList>
    </citation>
    <scope>NUCLEOTIDE SEQUENCE</scope>
    <source>
        <strain evidence="3">NBRC 12854</strain>
    </source>
</reference>
<dbReference type="PANTHER" id="PTHR21310:SF42">
    <property type="entry name" value="BIFUNCTIONAL AAC_APH"/>
    <property type="match status" value="1"/>
</dbReference>
<dbReference type="PANTHER" id="PTHR21310">
    <property type="entry name" value="AMINOGLYCOSIDE PHOSPHOTRANSFERASE-RELATED-RELATED"/>
    <property type="match status" value="1"/>
</dbReference>
<dbReference type="Gene3D" id="3.30.200.20">
    <property type="entry name" value="Phosphorylase Kinase, domain 1"/>
    <property type="match status" value="1"/>
</dbReference>